<dbReference type="KEGG" id="nta:107794239"/>
<accession>A0A1S4A6L4</accession>
<gene>
    <name evidence="2" type="primary">LOC107794239</name>
</gene>
<dbReference type="AlphaFoldDB" id="A0A1S4A6L4"/>
<proteinExistence type="inferred from homology"/>
<dbReference type="RefSeq" id="XP_016472206.1">
    <property type="nucleotide sequence ID" value="XM_016616720.1"/>
</dbReference>
<sequence length="108" mass="11930">MELSQFTISAYSYKVPCAYQFDSNYAGLYIVQMGGGTVVLVTATAPTHGDPLTMVARFRRNMKKRGYFSACHGHIEKLGKHAGGKGNASKMHHHRIPFGKTILLISEK</sequence>
<reference evidence="2" key="1">
    <citation type="submission" date="2025-08" db="UniProtKB">
        <authorList>
            <consortium name="RefSeq"/>
        </authorList>
    </citation>
    <scope>IDENTIFICATION</scope>
</reference>
<name>A0A1S4A6L4_TOBAC</name>
<organism evidence="2">
    <name type="scientific">Nicotiana tabacum</name>
    <name type="common">Common tobacco</name>
    <dbReference type="NCBI Taxonomy" id="4097"/>
    <lineage>
        <taxon>Eukaryota</taxon>
        <taxon>Viridiplantae</taxon>
        <taxon>Streptophyta</taxon>
        <taxon>Embryophyta</taxon>
        <taxon>Tracheophyta</taxon>
        <taxon>Spermatophyta</taxon>
        <taxon>Magnoliopsida</taxon>
        <taxon>eudicotyledons</taxon>
        <taxon>Gunneridae</taxon>
        <taxon>Pentapetalae</taxon>
        <taxon>asterids</taxon>
        <taxon>lamiids</taxon>
        <taxon>Solanales</taxon>
        <taxon>Solanaceae</taxon>
        <taxon>Nicotianoideae</taxon>
        <taxon>Nicotianeae</taxon>
        <taxon>Nicotiana</taxon>
    </lineage>
</organism>
<dbReference type="STRING" id="4097.A0A1S4A6L4"/>
<evidence type="ECO:0000256" key="1">
    <source>
        <dbReference type="ARBA" id="ARBA00007320"/>
    </source>
</evidence>
<dbReference type="PaxDb" id="4097-A0A1S4A6L4"/>
<dbReference type="PANTHER" id="PTHR11721">
    <property type="entry name" value="60S RIBOSOMAL PROTEIN L27A"/>
    <property type="match status" value="1"/>
</dbReference>
<evidence type="ECO:0000313" key="2">
    <source>
        <dbReference type="RefSeq" id="XP_016472206.1"/>
    </source>
</evidence>
<dbReference type="PANTHER" id="PTHR11721:SF25">
    <property type="entry name" value="60S RIBOSOMAL PROTEIN L27A-3-LIKE"/>
    <property type="match status" value="1"/>
</dbReference>
<protein>
    <submittedName>
        <fullName evidence="2">Uncharacterized protein</fullName>
    </submittedName>
</protein>
<comment type="similarity">
    <text evidence="1">Belongs to the universal ribosomal protein uL15 family.</text>
</comment>